<keyword evidence="1" id="KW-0378">Hydrolase</keyword>
<keyword evidence="1" id="KW-0255">Endonuclease</keyword>
<dbReference type="InterPro" id="IPR043128">
    <property type="entry name" value="Rev_trsase/Diguanyl_cyclase"/>
</dbReference>
<dbReference type="InterPro" id="IPR051320">
    <property type="entry name" value="Viral_Replic_Matur_Polypro"/>
</dbReference>
<comment type="caution">
    <text evidence="1">The sequence shown here is derived from an EMBL/GenBank/DDBJ whole genome shotgun (WGS) entry which is preliminary data.</text>
</comment>
<reference evidence="1 2" key="1">
    <citation type="submission" date="2021-06" db="EMBL/GenBank/DDBJ databases">
        <title>Caerostris extrusa draft genome.</title>
        <authorList>
            <person name="Kono N."/>
            <person name="Arakawa K."/>
        </authorList>
    </citation>
    <scope>NUCLEOTIDE SEQUENCE [LARGE SCALE GENOMIC DNA]</scope>
</reference>
<dbReference type="PANTHER" id="PTHR33064">
    <property type="entry name" value="POL PROTEIN"/>
    <property type="match status" value="1"/>
</dbReference>
<organism evidence="1 2">
    <name type="scientific">Caerostris extrusa</name>
    <name type="common">Bark spider</name>
    <name type="synonym">Caerostris bankana</name>
    <dbReference type="NCBI Taxonomy" id="172846"/>
    <lineage>
        <taxon>Eukaryota</taxon>
        <taxon>Metazoa</taxon>
        <taxon>Ecdysozoa</taxon>
        <taxon>Arthropoda</taxon>
        <taxon>Chelicerata</taxon>
        <taxon>Arachnida</taxon>
        <taxon>Araneae</taxon>
        <taxon>Araneomorphae</taxon>
        <taxon>Entelegynae</taxon>
        <taxon>Araneoidea</taxon>
        <taxon>Araneidae</taxon>
        <taxon>Caerostris</taxon>
    </lineage>
</organism>
<accession>A0AAV4X6J6</accession>
<dbReference type="GO" id="GO:0071897">
    <property type="term" value="P:DNA biosynthetic process"/>
    <property type="evidence" value="ECO:0007669"/>
    <property type="project" value="UniProtKB-ARBA"/>
</dbReference>
<evidence type="ECO:0000313" key="2">
    <source>
        <dbReference type="Proteomes" id="UP001054945"/>
    </source>
</evidence>
<dbReference type="InterPro" id="IPR043502">
    <property type="entry name" value="DNA/RNA_pol_sf"/>
</dbReference>
<keyword evidence="2" id="KW-1185">Reference proteome</keyword>
<evidence type="ECO:0000313" key="1">
    <source>
        <dbReference type="EMBL" id="GIY89419.1"/>
    </source>
</evidence>
<proteinExistence type="predicted"/>
<dbReference type="Proteomes" id="UP001054945">
    <property type="component" value="Unassembled WGS sequence"/>
</dbReference>
<dbReference type="SUPFAM" id="SSF56672">
    <property type="entry name" value="DNA/RNA polymerases"/>
    <property type="match status" value="1"/>
</dbReference>
<protein>
    <submittedName>
        <fullName evidence="1">Endonuclease</fullName>
    </submittedName>
</protein>
<gene>
    <name evidence="1" type="primary">Tf2-9_433</name>
    <name evidence="1" type="ORF">CEXT_680831</name>
</gene>
<name>A0AAV4X6J6_CAEEX</name>
<dbReference type="PANTHER" id="PTHR33064:SF37">
    <property type="entry name" value="RIBONUCLEASE H"/>
    <property type="match status" value="1"/>
</dbReference>
<dbReference type="GO" id="GO:0004519">
    <property type="term" value="F:endonuclease activity"/>
    <property type="evidence" value="ECO:0007669"/>
    <property type="project" value="UniProtKB-KW"/>
</dbReference>
<dbReference type="AlphaFoldDB" id="A0AAV4X6J6"/>
<sequence>MPVFEKNVEFLGHIVENGTIRPSPAKTLAVKRFPVPTNVKRVQSFLGLTSYFRKFIPEYSKIAKPLSDLLEKITHSPWARSDRCIRET</sequence>
<dbReference type="EMBL" id="BPLR01017203">
    <property type="protein sequence ID" value="GIY89419.1"/>
    <property type="molecule type" value="Genomic_DNA"/>
</dbReference>
<keyword evidence="1" id="KW-0540">Nuclease</keyword>
<dbReference type="Gene3D" id="3.30.70.270">
    <property type="match status" value="1"/>
</dbReference>